<dbReference type="Pfam" id="PF19081">
    <property type="entry name" value="Ig_7"/>
    <property type="match status" value="3"/>
</dbReference>
<dbReference type="InterPro" id="IPR034007">
    <property type="entry name" value="CTLD_bac"/>
</dbReference>
<dbReference type="Proteomes" id="UP000251545">
    <property type="component" value="Unassembled WGS sequence"/>
</dbReference>
<dbReference type="Pfam" id="PF13585">
    <property type="entry name" value="CHU_C"/>
    <property type="match status" value="1"/>
</dbReference>
<dbReference type="AlphaFoldDB" id="A0A362X199"/>
<dbReference type="InterPro" id="IPR026341">
    <property type="entry name" value="T9SS_type_B"/>
</dbReference>
<protein>
    <submittedName>
        <fullName evidence="2">Gliding motility-associated-like protein</fullName>
    </submittedName>
</protein>
<dbReference type="CDD" id="cd03603">
    <property type="entry name" value="CLECT_VCBS"/>
    <property type="match status" value="1"/>
</dbReference>
<dbReference type="SUPFAM" id="SSF56436">
    <property type="entry name" value="C-type lectin-like"/>
    <property type="match status" value="1"/>
</dbReference>
<organism evidence="2 3">
    <name type="scientific">Jejuia pallidilutea</name>
    <dbReference type="NCBI Taxonomy" id="504487"/>
    <lineage>
        <taxon>Bacteria</taxon>
        <taxon>Pseudomonadati</taxon>
        <taxon>Bacteroidota</taxon>
        <taxon>Flavobacteriia</taxon>
        <taxon>Flavobacteriales</taxon>
        <taxon>Flavobacteriaceae</taxon>
        <taxon>Jejuia</taxon>
    </lineage>
</organism>
<evidence type="ECO:0000313" key="2">
    <source>
        <dbReference type="EMBL" id="PQV47355.1"/>
    </source>
</evidence>
<dbReference type="EMBL" id="PVEO01000007">
    <property type="protein sequence ID" value="PQV47355.1"/>
    <property type="molecule type" value="Genomic_DNA"/>
</dbReference>
<proteinExistence type="predicted"/>
<dbReference type="InterPro" id="IPR001304">
    <property type="entry name" value="C-type_lectin-like"/>
</dbReference>
<dbReference type="InterPro" id="IPR044023">
    <property type="entry name" value="Ig_7"/>
</dbReference>
<feature type="domain" description="C-type lectin" evidence="1">
    <location>
        <begin position="163"/>
        <end position="286"/>
    </location>
</feature>
<dbReference type="PANTHER" id="PTHR22803">
    <property type="entry name" value="MANNOSE, PHOSPHOLIPASE, LECTIN RECEPTOR RELATED"/>
    <property type="match status" value="1"/>
</dbReference>
<gene>
    <name evidence="2" type="ORF">CLV33_107139</name>
</gene>
<accession>A0A362X199</accession>
<reference evidence="2 3" key="1">
    <citation type="submission" date="2018-02" db="EMBL/GenBank/DDBJ databases">
        <title>Genomic Encyclopedia of Archaeal and Bacterial Type Strains, Phase II (KMG-II): from individual species to whole genera.</title>
        <authorList>
            <person name="Goeker M."/>
        </authorList>
    </citation>
    <scope>NUCLEOTIDE SEQUENCE [LARGE SCALE GENOMIC DNA]</scope>
    <source>
        <strain evidence="2 3">DSM 21165</strain>
    </source>
</reference>
<sequence>MLAYLSLTLLTDYLTCYVVNALNKFLVIFLVFGALGGWSQNIPPNLVATGDQSYCPGTQINIVTSFTIIDPDDTQIDAFFIQISTGYTSGEDVLLLTGTHPNITSNWNVTQGKLSLRGVGGTPMNYVDLIAAVNDVVFQGTLNTNSGEKLFSFTIGSANYLPSTGHYYEYVPDLGITWTNARAAADARTYFGLKGYLATITSVEEAQLSGEQAAGAGWIGGSDEQTEGVWRWMTGPEAGTVFWNGLANGTTPNFANWNTGEPNQFGNEDYAHITAPGIGINGSWNDLSNTGDSSGPYQPKGYIVEYGGTPGDPVVDISASTRIYISEITSIITPAAICGSGSVLLQATASSGDVAWFDSPTATTPVFVGDMFNTPVLNTTTTYYAMASVNGCYTGERLQVTATVNTIPIIESIAESTICSNSAATISATASIGSINWYNVPIGGVPLATGSSFTTPVLNNTTTYFVEATNNGCVTSVRTPVTVTVINTPPPTGNAVQEFCDVDEPTLADIVVAGTNITWYDSSLGGNALDISTPLVNNTTYYATQTISECESTNRLSVAVLVYDTVAILLPNEIAPLETCDSMADGDNTNGVSEFDLTLMQTTLLNGSNAADFNLIYYNDPTRTNSIATPESYQNTIPNAQTIYVRLENILNVNCYTDTEFTIRVNALPEVQSSIVFKNCDEDGIPDGFTEFNLNELNNIITTENLSDVSITYHSTQNDADLGINSLQPLPYNNRDASVIYGRVTNNVTGCFSVSTITLEVSTTALSPMFVQEIELCDNDADPDGFYEFDLTTVSNNFVNQFPAGQNLTVHYFKSLSDARLEENEIVNTTNYINENPFSETLYVRVESEDNGDCFGIGPNLVLTVLPRPEFEVDQSETFCLNGGSVTLNTFNPNGAYSYEWTNSNNITISTSEFATVSAEDIYTVVATSSKGCKSFPVSFEVKASGVSTITEDDITIEDLSDNNTITIDDSNIGIGIYEFALDNEFGPFQSTPIFRNVFAGAHTVYVRDINGCGTVAIDVFVMGFPKFFTPNGDGINDTWNVKGLSTDYSQNSTVFIYDRYGKLIKQFKPNSKGWNGIFNGQLLSANDYWYVVNLVDGEGDLRTFRGHFSLIR</sequence>
<dbReference type="PROSITE" id="PS50041">
    <property type="entry name" value="C_TYPE_LECTIN_2"/>
    <property type="match status" value="1"/>
</dbReference>
<evidence type="ECO:0000313" key="3">
    <source>
        <dbReference type="Proteomes" id="UP000251545"/>
    </source>
</evidence>
<dbReference type="InterPro" id="IPR016186">
    <property type="entry name" value="C-type_lectin-like/link_sf"/>
</dbReference>
<dbReference type="InterPro" id="IPR050111">
    <property type="entry name" value="C-type_lectin/snaclec_domain"/>
</dbReference>
<dbReference type="NCBIfam" id="TIGR04131">
    <property type="entry name" value="Bac_Flav_CTERM"/>
    <property type="match status" value="1"/>
</dbReference>
<name>A0A362X199_9FLAO</name>
<dbReference type="InterPro" id="IPR016187">
    <property type="entry name" value="CTDL_fold"/>
</dbReference>
<comment type="caution">
    <text evidence="2">The sequence shown here is derived from an EMBL/GenBank/DDBJ whole genome shotgun (WGS) entry which is preliminary data.</text>
</comment>
<dbReference type="Gene3D" id="3.10.100.10">
    <property type="entry name" value="Mannose-Binding Protein A, subunit A"/>
    <property type="match status" value="1"/>
</dbReference>
<evidence type="ECO:0000259" key="1">
    <source>
        <dbReference type="PROSITE" id="PS50041"/>
    </source>
</evidence>